<dbReference type="InterPro" id="IPR052104">
    <property type="entry name" value="Mito_Release_Factor_mL62"/>
</dbReference>
<feature type="compositionally biased region" description="Basic residues" evidence="1">
    <location>
        <begin position="142"/>
        <end position="152"/>
    </location>
</feature>
<protein>
    <recommendedName>
        <fullName evidence="2">Prokaryotic-type class I peptide chain release factors domain-containing protein</fullName>
    </recommendedName>
</protein>
<comment type="caution">
    <text evidence="3">The sequence shown here is derived from an EMBL/GenBank/DDBJ whole genome shotgun (WGS) entry which is preliminary data.</text>
</comment>
<sequence>MAIPAEDVAAVRRFREQFSRDAIPYRDFQLTFHRSSGAGGQNVNKVNTKVYMRFELAAQSWLPRYVRERLREDEAGRINARGEYLVTSEKTRSQRHNIDDCLDKLWQQIDRAATLPAAPSEATAARVRALQAAGRARDMASKKRRSDRKASRRAGPGEF</sequence>
<evidence type="ECO:0000313" key="3">
    <source>
        <dbReference type="EMBL" id="KAJ2786193.1"/>
    </source>
</evidence>
<dbReference type="PANTHER" id="PTHR11075:SF54">
    <property type="entry name" value="LARGE RIBOSOMAL SUBUNIT PROTEIN ML62"/>
    <property type="match status" value="1"/>
</dbReference>
<dbReference type="Pfam" id="PF00472">
    <property type="entry name" value="RF-1"/>
    <property type="match status" value="1"/>
</dbReference>
<dbReference type="GO" id="GO:0070126">
    <property type="term" value="P:mitochondrial translational termination"/>
    <property type="evidence" value="ECO:0007669"/>
    <property type="project" value="TreeGrafter"/>
</dbReference>
<organism evidence="3 4">
    <name type="scientific">Coemansia javaensis</name>
    <dbReference type="NCBI Taxonomy" id="2761396"/>
    <lineage>
        <taxon>Eukaryota</taxon>
        <taxon>Fungi</taxon>
        <taxon>Fungi incertae sedis</taxon>
        <taxon>Zoopagomycota</taxon>
        <taxon>Kickxellomycotina</taxon>
        <taxon>Kickxellomycetes</taxon>
        <taxon>Kickxellales</taxon>
        <taxon>Kickxellaceae</taxon>
        <taxon>Coemansia</taxon>
    </lineage>
</organism>
<proteinExistence type="predicted"/>
<dbReference type="GO" id="GO:0016150">
    <property type="term" value="F:translation release factor activity, codon nonspecific"/>
    <property type="evidence" value="ECO:0007669"/>
    <property type="project" value="TreeGrafter"/>
</dbReference>
<dbReference type="PANTHER" id="PTHR11075">
    <property type="entry name" value="PEPTIDE CHAIN RELEASE FACTOR"/>
    <property type="match status" value="1"/>
</dbReference>
<dbReference type="PROSITE" id="PS00745">
    <property type="entry name" value="RF_PROK_I"/>
    <property type="match status" value="1"/>
</dbReference>
<dbReference type="Gene3D" id="3.30.160.20">
    <property type="match status" value="1"/>
</dbReference>
<feature type="domain" description="Prokaryotic-type class I peptide chain release factors" evidence="2">
    <location>
        <begin position="34"/>
        <end position="50"/>
    </location>
</feature>
<accession>A0A9W8LND1</accession>
<feature type="region of interest" description="Disordered" evidence="1">
    <location>
        <begin position="117"/>
        <end position="159"/>
    </location>
</feature>
<dbReference type="EMBL" id="JANBUL010000003">
    <property type="protein sequence ID" value="KAJ2786193.1"/>
    <property type="molecule type" value="Genomic_DNA"/>
</dbReference>
<evidence type="ECO:0000256" key="1">
    <source>
        <dbReference type="SAM" id="MobiDB-lite"/>
    </source>
</evidence>
<evidence type="ECO:0000259" key="2">
    <source>
        <dbReference type="PROSITE" id="PS00745"/>
    </source>
</evidence>
<dbReference type="OrthoDB" id="270639at2759"/>
<dbReference type="GO" id="GO:0005762">
    <property type="term" value="C:mitochondrial large ribosomal subunit"/>
    <property type="evidence" value="ECO:0007669"/>
    <property type="project" value="TreeGrafter"/>
</dbReference>
<name>A0A9W8LND1_9FUNG</name>
<dbReference type="Proteomes" id="UP001140217">
    <property type="component" value="Unassembled WGS sequence"/>
</dbReference>
<feature type="compositionally biased region" description="Low complexity" evidence="1">
    <location>
        <begin position="122"/>
        <end position="134"/>
    </location>
</feature>
<dbReference type="SUPFAM" id="SSF110916">
    <property type="entry name" value="Peptidyl-tRNA hydrolase domain-like"/>
    <property type="match status" value="1"/>
</dbReference>
<dbReference type="GO" id="GO:0004045">
    <property type="term" value="F:peptidyl-tRNA hydrolase activity"/>
    <property type="evidence" value="ECO:0007669"/>
    <property type="project" value="TreeGrafter"/>
</dbReference>
<reference evidence="3" key="1">
    <citation type="submission" date="2022-07" db="EMBL/GenBank/DDBJ databases">
        <title>Phylogenomic reconstructions and comparative analyses of Kickxellomycotina fungi.</title>
        <authorList>
            <person name="Reynolds N.K."/>
            <person name="Stajich J.E."/>
            <person name="Barry K."/>
            <person name="Grigoriev I.V."/>
            <person name="Crous P."/>
            <person name="Smith M.E."/>
        </authorList>
    </citation>
    <scope>NUCLEOTIDE SEQUENCE</scope>
    <source>
        <strain evidence="3">NBRC 105414</strain>
    </source>
</reference>
<dbReference type="FunFam" id="3.30.160.20:FF:000046">
    <property type="entry name" value="Peptidyl-tRNA hydrolase ICT1"/>
    <property type="match status" value="1"/>
</dbReference>
<dbReference type="InterPro" id="IPR000352">
    <property type="entry name" value="Pep_chain_release_fac_I"/>
</dbReference>
<gene>
    <name evidence="3" type="ORF">H4R18_000040</name>
</gene>
<keyword evidence="4" id="KW-1185">Reference proteome</keyword>
<dbReference type="AlphaFoldDB" id="A0A9W8LND1"/>
<evidence type="ECO:0000313" key="4">
    <source>
        <dbReference type="Proteomes" id="UP001140217"/>
    </source>
</evidence>